<sequence length="102" mass="11451">MRARLNEVKLCLLWRPFSASISISLSRRSSQLESFDPSTHSLPAFRMKPESAGLESGTDESTMKMCETCVNFVLLAQLFLPRADHLKWKLSPGGQPSWKPQG</sequence>
<dbReference type="EMBL" id="JAMKPW020000007">
    <property type="protein sequence ID" value="KAK8216770.1"/>
    <property type="molecule type" value="Genomic_DNA"/>
</dbReference>
<name>A0ACC3SNR3_9PEZI</name>
<protein>
    <submittedName>
        <fullName evidence="1">Uncharacterized protein</fullName>
    </submittedName>
</protein>
<evidence type="ECO:0000313" key="1">
    <source>
        <dbReference type="EMBL" id="KAK8216770.1"/>
    </source>
</evidence>
<accession>A0ACC3SNR3</accession>
<keyword evidence="2" id="KW-1185">Reference proteome</keyword>
<organism evidence="1 2">
    <name type="scientific">Zalaria obscura</name>
    <dbReference type="NCBI Taxonomy" id="2024903"/>
    <lineage>
        <taxon>Eukaryota</taxon>
        <taxon>Fungi</taxon>
        <taxon>Dikarya</taxon>
        <taxon>Ascomycota</taxon>
        <taxon>Pezizomycotina</taxon>
        <taxon>Dothideomycetes</taxon>
        <taxon>Dothideomycetidae</taxon>
        <taxon>Dothideales</taxon>
        <taxon>Zalariaceae</taxon>
        <taxon>Zalaria</taxon>
    </lineage>
</organism>
<reference evidence="1" key="1">
    <citation type="submission" date="2024-02" db="EMBL/GenBank/DDBJ databases">
        <title>Metagenome Assembled Genome of Zalaria obscura JY119.</title>
        <authorList>
            <person name="Vighnesh L."/>
            <person name="Jagadeeshwari U."/>
            <person name="Venkata Ramana C."/>
            <person name="Sasikala C."/>
        </authorList>
    </citation>
    <scope>NUCLEOTIDE SEQUENCE</scope>
    <source>
        <strain evidence="1">JY119</strain>
    </source>
</reference>
<dbReference type="Proteomes" id="UP001320706">
    <property type="component" value="Unassembled WGS sequence"/>
</dbReference>
<gene>
    <name evidence="1" type="ORF">M8818_001733</name>
</gene>
<proteinExistence type="predicted"/>
<comment type="caution">
    <text evidence="1">The sequence shown here is derived from an EMBL/GenBank/DDBJ whole genome shotgun (WGS) entry which is preliminary data.</text>
</comment>
<evidence type="ECO:0000313" key="2">
    <source>
        <dbReference type="Proteomes" id="UP001320706"/>
    </source>
</evidence>